<dbReference type="AlphaFoldDB" id="F4QP30"/>
<organism evidence="1 2">
    <name type="scientific">Asticcacaulis biprosthecium C19</name>
    <dbReference type="NCBI Taxonomy" id="715226"/>
    <lineage>
        <taxon>Bacteria</taxon>
        <taxon>Pseudomonadati</taxon>
        <taxon>Pseudomonadota</taxon>
        <taxon>Alphaproteobacteria</taxon>
        <taxon>Caulobacterales</taxon>
        <taxon>Caulobacteraceae</taxon>
        <taxon>Asticcacaulis</taxon>
    </lineage>
</organism>
<proteinExistence type="predicted"/>
<evidence type="ECO:0000313" key="2">
    <source>
        <dbReference type="Proteomes" id="UP000006512"/>
    </source>
</evidence>
<dbReference type="STRING" id="715226.ABI_25010"/>
<sequence length="250" mass="27047">MANPIDMSSEPKAPREISVAQAAVCQAHWGYTTFDEIELARIAEGVLTAESAKRIVRTYSVSRTLSLTSDLEGDTYERLAASVSDLAATAPAGLLSRAENCLAAAKRFDATRSPRSAFSKLLWFARPHGWMLFDSYAAKGAGVKASGEQAFMSFYTKLEKAGFEPCVAKLRAELSARDIPARLAERIIDWALMAAGGRNNPYDGPAWTQAYLTTRASDVAERLGDLATVIAPTLSLFMSDVQNHEGLPHG</sequence>
<reference evidence="2" key="1">
    <citation type="submission" date="2011-03" db="EMBL/GenBank/DDBJ databases">
        <title>Draft genome sequence of Brevundimonas diminuta.</title>
        <authorList>
            <person name="Brown P.J.B."/>
            <person name="Buechlein A."/>
            <person name="Hemmerich C."/>
            <person name="Brun Y.V."/>
        </authorList>
    </citation>
    <scope>NUCLEOTIDE SEQUENCE [LARGE SCALE GENOMIC DNA]</scope>
    <source>
        <strain evidence="2">C19</strain>
    </source>
</reference>
<accession>F4QP30</accession>
<dbReference type="Proteomes" id="UP000006512">
    <property type="component" value="Unassembled WGS sequence"/>
</dbReference>
<gene>
    <name evidence="1" type="ORF">ABI_25010</name>
</gene>
<evidence type="ECO:0000313" key="1">
    <source>
        <dbReference type="EMBL" id="EGF91088.1"/>
    </source>
</evidence>
<keyword evidence="2" id="KW-1185">Reference proteome</keyword>
<name>F4QP30_9CAUL</name>
<dbReference type="HOGENOM" id="CLU_1109644_0_0_5"/>
<protein>
    <submittedName>
        <fullName evidence="1">Uncharacterized protein</fullName>
    </submittedName>
</protein>
<dbReference type="EMBL" id="GL883078">
    <property type="protein sequence ID" value="EGF91088.1"/>
    <property type="molecule type" value="Genomic_DNA"/>
</dbReference>
<dbReference type="RefSeq" id="WP_006273274.1">
    <property type="nucleotide sequence ID" value="NZ_GL883078.1"/>
</dbReference>
<dbReference type="OrthoDB" id="8404828at2"/>